<dbReference type="Gene3D" id="3.40.630.30">
    <property type="match status" value="1"/>
</dbReference>
<dbReference type="EMBL" id="LCMG01000007">
    <property type="protein sequence ID" value="KKU33682.1"/>
    <property type="molecule type" value="Genomic_DNA"/>
</dbReference>
<dbReference type="AlphaFoldDB" id="A0A0G1PLY0"/>
<reference evidence="2 3" key="1">
    <citation type="journal article" date="2015" name="Nature">
        <title>rRNA introns, odd ribosomes, and small enigmatic genomes across a large radiation of phyla.</title>
        <authorList>
            <person name="Brown C.T."/>
            <person name="Hug L.A."/>
            <person name="Thomas B.C."/>
            <person name="Sharon I."/>
            <person name="Castelle C.J."/>
            <person name="Singh A."/>
            <person name="Wilkins M.J."/>
            <person name="Williams K.H."/>
            <person name="Banfield J.F."/>
        </authorList>
    </citation>
    <scope>NUCLEOTIDE SEQUENCE [LARGE SCALE GENOMIC DNA]</scope>
</reference>
<feature type="domain" description="N-acetyltransferase" evidence="1">
    <location>
        <begin position="1"/>
        <end position="136"/>
    </location>
</feature>
<dbReference type="InterPro" id="IPR000182">
    <property type="entry name" value="GNAT_dom"/>
</dbReference>
<comment type="caution">
    <text evidence="2">The sequence shown here is derived from an EMBL/GenBank/DDBJ whole genome shotgun (WGS) entry which is preliminary data.</text>
</comment>
<protein>
    <recommendedName>
        <fullName evidence="1">N-acetyltransferase domain-containing protein</fullName>
    </recommendedName>
</protein>
<name>A0A0G1PLY0_9BACT</name>
<evidence type="ECO:0000259" key="1">
    <source>
        <dbReference type="PROSITE" id="PS51186"/>
    </source>
</evidence>
<proteinExistence type="predicted"/>
<sequence>MNITLGICEKNFLETLEGHEEILFSDKGKYHAIFCDHKKVGVVGFIPVVFPKCTGFVQIVIDPKSRGKGMAEIAEDLLAQKYHLRALYATIKIDNLASIRAHRKAGFTMIDEKRLEVLRDQGLLGENEIRMEKEYKIFTE</sequence>
<evidence type="ECO:0000313" key="3">
    <source>
        <dbReference type="Proteomes" id="UP000034705"/>
    </source>
</evidence>
<dbReference type="InterPro" id="IPR016181">
    <property type="entry name" value="Acyl_CoA_acyltransferase"/>
</dbReference>
<organism evidence="2 3">
    <name type="scientific">Candidatus Uhrbacteria bacterium GW2011_GWF2_46_218</name>
    <dbReference type="NCBI Taxonomy" id="1619001"/>
    <lineage>
        <taxon>Bacteria</taxon>
        <taxon>Candidatus Uhriibacteriota</taxon>
    </lineage>
</organism>
<dbReference type="Pfam" id="PF00583">
    <property type="entry name" value="Acetyltransf_1"/>
    <property type="match status" value="1"/>
</dbReference>
<dbReference type="PROSITE" id="PS51186">
    <property type="entry name" value="GNAT"/>
    <property type="match status" value="1"/>
</dbReference>
<dbReference type="Proteomes" id="UP000034705">
    <property type="component" value="Unassembled WGS sequence"/>
</dbReference>
<gene>
    <name evidence="2" type="ORF">UX45_C0007G0009</name>
</gene>
<dbReference type="GO" id="GO:0016747">
    <property type="term" value="F:acyltransferase activity, transferring groups other than amino-acyl groups"/>
    <property type="evidence" value="ECO:0007669"/>
    <property type="project" value="InterPro"/>
</dbReference>
<dbReference type="SUPFAM" id="SSF55729">
    <property type="entry name" value="Acyl-CoA N-acyltransferases (Nat)"/>
    <property type="match status" value="1"/>
</dbReference>
<evidence type="ECO:0000313" key="2">
    <source>
        <dbReference type="EMBL" id="KKU33682.1"/>
    </source>
</evidence>
<accession>A0A0G1PLY0</accession>